<dbReference type="Gene3D" id="2.130.10.10">
    <property type="entry name" value="YVTN repeat-like/Quinoprotein amine dehydrogenase"/>
    <property type="match status" value="2"/>
</dbReference>
<sequence length="362" mass="38720">MMTWCSQASYAPPKPVTANEIKLFPSGSIAAAYNRSGSYETNSKEEVTLSFSTDGILFSNRTPTSPLKGGYTFGYSFQSEAAMYAINGETVTYKTSDAGNNWSPMKFESSYIGPVYFGPKSTGYYNAILFADAANGIRKGYVYNESSGSESFLDRTGDGGESWVRYPIAKQTSIYDLVMLSPSEILYTASNSGSGMNVYRSTDGGASFNATNGPTSYRSKLFFLDSLNGWVGAANSLGKTVNGGASWATVTHNLTGGSFWKVKFLTVNDGYALYGVDYSLGKLFKTADGGANWTLISLPFATSGIDGTFDAVAGKIAVSHKNYLYVSTNDFVSYSGADPGLTKHSYAYSNAVGNAACIPFSF</sequence>
<dbReference type="SUPFAM" id="SSF110296">
    <property type="entry name" value="Oligoxyloglucan reducing end-specific cellobiohydrolase"/>
    <property type="match status" value="1"/>
</dbReference>
<name>A0AAD0XQK4_9LEPT</name>
<evidence type="ECO:0000313" key="1">
    <source>
        <dbReference type="EMBL" id="AYV57444.1"/>
    </source>
</evidence>
<accession>A0AAD0XQK4</accession>
<dbReference type="Proteomes" id="UP000276407">
    <property type="component" value="Chromosome 1"/>
</dbReference>
<evidence type="ECO:0008006" key="3">
    <source>
        <dbReference type="Google" id="ProtNLM"/>
    </source>
</evidence>
<reference evidence="1 2" key="1">
    <citation type="submission" date="2018-11" db="EMBL/GenBank/DDBJ databases">
        <title>Complete genome sequence of Leptospira kmetyi isolate LS 001/16 from soil sample associated with a leptospirosis patient in Kelantan.</title>
        <authorList>
            <person name="Muhammad Yusoff F."/>
            <person name="Muhammad Yusoff S."/>
            <person name="Ahmad M.N."/>
            <person name="Yusof N.Y."/>
            <person name="Aziah I."/>
        </authorList>
    </citation>
    <scope>NUCLEOTIDE SEQUENCE [LARGE SCALE GENOMIC DNA]</scope>
    <source>
        <strain evidence="1 2">LS 001/16</strain>
    </source>
</reference>
<proteinExistence type="predicted"/>
<protein>
    <recommendedName>
        <fullName evidence="3">Exo-alpha-sialidase</fullName>
    </recommendedName>
</protein>
<dbReference type="KEGG" id="lkm:EFP84_08000"/>
<evidence type="ECO:0000313" key="2">
    <source>
        <dbReference type="Proteomes" id="UP000276407"/>
    </source>
</evidence>
<dbReference type="InterPro" id="IPR015943">
    <property type="entry name" value="WD40/YVTN_repeat-like_dom_sf"/>
</dbReference>
<gene>
    <name evidence="1" type="ORF">EFP84_08000</name>
</gene>
<dbReference type="EMBL" id="CP033614">
    <property type="protein sequence ID" value="AYV57444.1"/>
    <property type="molecule type" value="Genomic_DNA"/>
</dbReference>
<organism evidence="1 2">
    <name type="scientific">Leptospira kmetyi</name>
    <dbReference type="NCBI Taxonomy" id="408139"/>
    <lineage>
        <taxon>Bacteria</taxon>
        <taxon>Pseudomonadati</taxon>
        <taxon>Spirochaetota</taxon>
        <taxon>Spirochaetia</taxon>
        <taxon>Leptospirales</taxon>
        <taxon>Leptospiraceae</taxon>
        <taxon>Leptospira</taxon>
    </lineage>
</organism>
<dbReference type="RefSeq" id="WP_123180314.1">
    <property type="nucleotide sequence ID" value="NZ_CP033614.1"/>
</dbReference>
<dbReference type="AlphaFoldDB" id="A0AAD0XQK4"/>